<dbReference type="Proteomes" id="UP000189703">
    <property type="component" value="Unplaced"/>
</dbReference>
<reference evidence="2" key="1">
    <citation type="submission" date="2025-08" db="UniProtKB">
        <authorList>
            <consortium name="RefSeq"/>
        </authorList>
    </citation>
    <scope>IDENTIFICATION</scope>
</reference>
<dbReference type="PANTHER" id="PTHR36245:SF5">
    <property type="entry name" value="GLYCINE-RICH PROTEIN DOT1-LIKE"/>
    <property type="match status" value="1"/>
</dbReference>
<name>A0A1U8B5Z9_NELNU</name>
<dbReference type="GeneID" id="104607644"/>
<dbReference type="AlphaFoldDB" id="A0A1U8B5Z9"/>
<evidence type="ECO:0000313" key="2">
    <source>
        <dbReference type="RefSeq" id="XP_010271623.1"/>
    </source>
</evidence>
<sequence length="148" mass="15093">MGLLLILGLYVSCLMMPSSLHTTLVSAYRQEDNYIRLHRKLSTWEGNDARLLLASAGGRGVGGVSGGGAAEGSGNGGNDLPAGAGLIPLYGAAAGSGAAAANNNRHGNNNHHNDATRINGHYYIGLSTTVGAAAIFTSILLHLHGGEM</sequence>
<organism evidence="1 2">
    <name type="scientific">Nelumbo nucifera</name>
    <name type="common">Sacred lotus</name>
    <dbReference type="NCBI Taxonomy" id="4432"/>
    <lineage>
        <taxon>Eukaryota</taxon>
        <taxon>Viridiplantae</taxon>
        <taxon>Streptophyta</taxon>
        <taxon>Embryophyta</taxon>
        <taxon>Tracheophyta</taxon>
        <taxon>Spermatophyta</taxon>
        <taxon>Magnoliopsida</taxon>
        <taxon>Proteales</taxon>
        <taxon>Nelumbonaceae</taxon>
        <taxon>Nelumbo</taxon>
    </lineage>
</organism>
<accession>A0A1U8B5Z9</accession>
<proteinExistence type="predicted"/>
<dbReference type="PANTHER" id="PTHR36245">
    <property type="entry name" value="GLYCINE-RICH PROTEIN DOT1-LIKE"/>
    <property type="match status" value="1"/>
</dbReference>
<gene>
    <name evidence="2" type="primary">LOC104607644</name>
</gene>
<evidence type="ECO:0000313" key="1">
    <source>
        <dbReference type="Proteomes" id="UP000189703"/>
    </source>
</evidence>
<keyword evidence="1" id="KW-1185">Reference proteome</keyword>
<dbReference type="KEGG" id="nnu:104607644"/>
<dbReference type="RefSeq" id="XP_010271623.1">
    <property type="nucleotide sequence ID" value="XM_010273321.2"/>
</dbReference>
<protein>
    <submittedName>
        <fullName evidence="2">Uncharacterized protein LOC104607644</fullName>
    </submittedName>
</protein>